<sequence length="78" mass="9087">MSAESDSDFNHLNLNHFNHLERERPSIDHTLTATNVTGQLGATVYLHCIVHNLGQKTCMDETEKWKNQYKQQERMENS</sequence>
<dbReference type="InParanoid" id="A0A1V9X9E3"/>
<accession>A0A1V9X9E3</accession>
<dbReference type="AlphaFoldDB" id="A0A1V9X9E3"/>
<dbReference type="EMBL" id="MNPL01018427">
    <property type="protein sequence ID" value="OQR70169.1"/>
    <property type="molecule type" value="Genomic_DNA"/>
</dbReference>
<dbReference type="OrthoDB" id="6429613at2759"/>
<protein>
    <submittedName>
        <fullName evidence="1">Uncharacterized protein</fullName>
    </submittedName>
</protein>
<organism evidence="1 2">
    <name type="scientific">Tropilaelaps mercedesae</name>
    <dbReference type="NCBI Taxonomy" id="418985"/>
    <lineage>
        <taxon>Eukaryota</taxon>
        <taxon>Metazoa</taxon>
        <taxon>Ecdysozoa</taxon>
        <taxon>Arthropoda</taxon>
        <taxon>Chelicerata</taxon>
        <taxon>Arachnida</taxon>
        <taxon>Acari</taxon>
        <taxon>Parasitiformes</taxon>
        <taxon>Mesostigmata</taxon>
        <taxon>Gamasina</taxon>
        <taxon>Dermanyssoidea</taxon>
        <taxon>Laelapidae</taxon>
        <taxon>Tropilaelaps</taxon>
    </lineage>
</organism>
<proteinExistence type="predicted"/>
<reference evidence="1 2" key="1">
    <citation type="journal article" date="2017" name="Gigascience">
        <title>Draft genome of the honey bee ectoparasitic mite, Tropilaelaps mercedesae, is shaped by the parasitic life history.</title>
        <authorList>
            <person name="Dong X."/>
            <person name="Armstrong S.D."/>
            <person name="Xia D."/>
            <person name="Makepeace B.L."/>
            <person name="Darby A.C."/>
            <person name="Kadowaki T."/>
        </authorList>
    </citation>
    <scope>NUCLEOTIDE SEQUENCE [LARGE SCALE GENOMIC DNA]</scope>
    <source>
        <strain evidence="1">Wuxi-XJTLU</strain>
    </source>
</reference>
<dbReference type="Proteomes" id="UP000192247">
    <property type="component" value="Unassembled WGS sequence"/>
</dbReference>
<gene>
    <name evidence="1" type="ORF">BIW11_11805</name>
</gene>
<comment type="caution">
    <text evidence="1">The sequence shown here is derived from an EMBL/GenBank/DDBJ whole genome shotgun (WGS) entry which is preliminary data.</text>
</comment>
<keyword evidence="2" id="KW-1185">Reference proteome</keyword>
<evidence type="ECO:0000313" key="2">
    <source>
        <dbReference type="Proteomes" id="UP000192247"/>
    </source>
</evidence>
<name>A0A1V9X9E3_9ACAR</name>
<evidence type="ECO:0000313" key="1">
    <source>
        <dbReference type="EMBL" id="OQR70169.1"/>
    </source>
</evidence>